<dbReference type="InterPro" id="IPR025378">
    <property type="entry name" value="DUF4368"/>
</dbReference>
<dbReference type="Gene3D" id="3.40.50.1390">
    <property type="entry name" value="Resolvase, N-terminal catalytic domain"/>
    <property type="match status" value="1"/>
</dbReference>
<dbReference type="SUPFAM" id="SSF53041">
    <property type="entry name" value="Resolvase-like"/>
    <property type="match status" value="1"/>
</dbReference>
<dbReference type="InterPro" id="IPR050639">
    <property type="entry name" value="SSR_resolvase"/>
</dbReference>
<dbReference type="Gene3D" id="3.90.1750.20">
    <property type="entry name" value="Putative Large Serine Recombinase, Chain B, Domain 2"/>
    <property type="match status" value="1"/>
</dbReference>
<dbReference type="Pfam" id="PF13408">
    <property type="entry name" value="Zn_ribbon_recom"/>
    <property type="match status" value="1"/>
</dbReference>
<feature type="region of interest" description="Disordered" evidence="2">
    <location>
        <begin position="661"/>
        <end position="684"/>
    </location>
</feature>
<dbReference type="InterPro" id="IPR036162">
    <property type="entry name" value="Resolvase-like_N_sf"/>
</dbReference>
<dbReference type="Pfam" id="PF00239">
    <property type="entry name" value="Resolvase"/>
    <property type="match status" value="1"/>
</dbReference>
<evidence type="ECO:0000313" key="5">
    <source>
        <dbReference type="Proteomes" id="UP000610760"/>
    </source>
</evidence>
<dbReference type="InterPro" id="IPR025827">
    <property type="entry name" value="Zn_ribbon_recom_dom"/>
</dbReference>
<gene>
    <name evidence="4" type="ORF">H8710_07460</name>
</gene>
<dbReference type="SMART" id="SM00857">
    <property type="entry name" value="Resolvase"/>
    <property type="match status" value="1"/>
</dbReference>
<proteinExistence type="predicted"/>
<keyword evidence="1" id="KW-0175">Coiled coil</keyword>
<dbReference type="GO" id="GO:0003677">
    <property type="term" value="F:DNA binding"/>
    <property type="evidence" value="ECO:0007669"/>
    <property type="project" value="InterPro"/>
</dbReference>
<protein>
    <submittedName>
        <fullName evidence="4">DUF4368 domain-containing protein</fullName>
    </submittedName>
</protein>
<sequence length="684" mass="78651">MRMKQTEEKITALYERLSRDDDNAGDSNSIVNQKKYLESYAQQRGYTNCRHYTDDGWSGGNFERPAWKQLVADIEAGKVAHVIVKDMSRAGRDYLQTGFYTEVFFRQHGVHFVAIANGVDSDDQNSNEFAPFLNIMNEWYLRDLSRKQKTAIRVKGESGKPTTNCAIYGYKKDPENKYHWLIDEEAAAVVRRIFQLTIEGKGPYDIARILFDDKIDTPAVYFGKQNKGVWKSKEEFPNPYNWSGYIVGQILSKPEYMGHTVNFRSHKQSYKDKNAVMNPPEDWLIFENTHEAIVDAETWELAQKLRKTPRRHDTLGEANPLTGLVFCADCGAKMYNHRSRGTESKPYPYDAFECSTYKLAGQKRSAACCGHHISTKALRELILETIRAASTFAISDRDAFLEKVRSASQLRQAEAAKETKRKLNKEKKRIFELDTIIKKLYESFAVGRITDERFDSLLADYEAEQKTLQASVTEAEERLSAFAEDSARVEQFLELARKYTDFSELTTPMINEFIEKIIVHAPEKIDGDRVQEVEIHLRFIGQFELPAPELTEEEIKRQEFLKKERIRSRERYQKIKAGEHAVGQPFMLTCKCCGQEFASKRTNTLFCGPNCRAKFYRQEAAESRSRACTCENCGKVFPTTRSSVKYCSDDCRYAAQIKRQGARKKALREAKIEPALPEKETKSA</sequence>
<name>A0A926E5I9_9FIRM</name>
<dbReference type="CDD" id="cd03770">
    <property type="entry name" value="SR_TndX_transposase"/>
    <property type="match status" value="1"/>
</dbReference>
<dbReference type="AlphaFoldDB" id="A0A926E5I9"/>
<reference evidence="4" key="1">
    <citation type="submission" date="2020-08" db="EMBL/GenBank/DDBJ databases">
        <title>Genome public.</title>
        <authorList>
            <person name="Liu C."/>
            <person name="Sun Q."/>
        </authorList>
    </citation>
    <scope>NUCLEOTIDE SEQUENCE</scope>
    <source>
        <strain evidence="4">NSJ-33</strain>
    </source>
</reference>
<dbReference type="Pfam" id="PF14287">
    <property type="entry name" value="DUF4368"/>
    <property type="match status" value="1"/>
</dbReference>
<feature type="compositionally biased region" description="Basic and acidic residues" evidence="2">
    <location>
        <begin position="667"/>
        <end position="684"/>
    </location>
</feature>
<evidence type="ECO:0000256" key="1">
    <source>
        <dbReference type="SAM" id="Coils"/>
    </source>
</evidence>
<dbReference type="RefSeq" id="WP_249294875.1">
    <property type="nucleotide sequence ID" value="NZ_JACRSV010000002.1"/>
</dbReference>
<evidence type="ECO:0000256" key="2">
    <source>
        <dbReference type="SAM" id="MobiDB-lite"/>
    </source>
</evidence>
<organism evidence="4 5">
    <name type="scientific">Fumia xinanensis</name>
    <dbReference type="NCBI Taxonomy" id="2763659"/>
    <lineage>
        <taxon>Bacteria</taxon>
        <taxon>Bacillati</taxon>
        <taxon>Bacillota</taxon>
        <taxon>Clostridia</taxon>
        <taxon>Eubacteriales</taxon>
        <taxon>Oscillospiraceae</taxon>
        <taxon>Fumia</taxon>
    </lineage>
</organism>
<dbReference type="InterPro" id="IPR038109">
    <property type="entry name" value="DNA_bind_recomb_sf"/>
</dbReference>
<dbReference type="PANTHER" id="PTHR30461:SF23">
    <property type="entry name" value="DNA RECOMBINASE-RELATED"/>
    <property type="match status" value="1"/>
</dbReference>
<keyword evidence="5" id="KW-1185">Reference proteome</keyword>
<evidence type="ECO:0000313" key="4">
    <source>
        <dbReference type="EMBL" id="MBC8559900.1"/>
    </source>
</evidence>
<evidence type="ECO:0000259" key="3">
    <source>
        <dbReference type="PROSITE" id="PS51737"/>
    </source>
</evidence>
<dbReference type="EMBL" id="JACRSV010000002">
    <property type="protein sequence ID" value="MBC8559900.1"/>
    <property type="molecule type" value="Genomic_DNA"/>
</dbReference>
<comment type="caution">
    <text evidence="4">The sequence shown here is derived from an EMBL/GenBank/DDBJ whole genome shotgun (WGS) entry which is preliminary data.</text>
</comment>
<feature type="coiled-coil region" evidence="1">
    <location>
        <begin position="406"/>
        <end position="433"/>
    </location>
</feature>
<dbReference type="PROSITE" id="PS51737">
    <property type="entry name" value="RECOMBINASE_DNA_BIND"/>
    <property type="match status" value="1"/>
</dbReference>
<dbReference type="Proteomes" id="UP000610760">
    <property type="component" value="Unassembled WGS sequence"/>
</dbReference>
<dbReference type="PANTHER" id="PTHR30461">
    <property type="entry name" value="DNA-INVERTASE FROM LAMBDOID PROPHAGE"/>
    <property type="match status" value="1"/>
</dbReference>
<dbReference type="InterPro" id="IPR011109">
    <property type="entry name" value="DNA_bind_recombinase_dom"/>
</dbReference>
<feature type="domain" description="Recombinase" evidence="3">
    <location>
        <begin position="167"/>
        <end position="312"/>
    </location>
</feature>
<dbReference type="InterPro" id="IPR006119">
    <property type="entry name" value="Resolv_N"/>
</dbReference>
<dbReference type="GO" id="GO:0000150">
    <property type="term" value="F:DNA strand exchange activity"/>
    <property type="evidence" value="ECO:0007669"/>
    <property type="project" value="InterPro"/>
</dbReference>
<dbReference type="Pfam" id="PF07508">
    <property type="entry name" value="Recombinase"/>
    <property type="match status" value="1"/>
</dbReference>
<accession>A0A926E5I9</accession>